<dbReference type="Proteomes" id="UP000023152">
    <property type="component" value="Unassembled WGS sequence"/>
</dbReference>
<dbReference type="GO" id="GO:0022627">
    <property type="term" value="C:cytosolic small ribosomal subunit"/>
    <property type="evidence" value="ECO:0007669"/>
    <property type="project" value="TreeGrafter"/>
</dbReference>
<evidence type="ECO:0000256" key="2">
    <source>
        <dbReference type="ARBA" id="ARBA00022980"/>
    </source>
</evidence>
<dbReference type="AlphaFoldDB" id="X6NP87"/>
<evidence type="ECO:0008006" key="6">
    <source>
        <dbReference type="Google" id="ProtNLM"/>
    </source>
</evidence>
<evidence type="ECO:0000256" key="1">
    <source>
        <dbReference type="ARBA" id="ARBA00005943"/>
    </source>
</evidence>
<name>X6NP87_RETFI</name>
<organism evidence="4 5">
    <name type="scientific">Reticulomyxa filosa</name>
    <dbReference type="NCBI Taxonomy" id="46433"/>
    <lineage>
        <taxon>Eukaryota</taxon>
        <taxon>Sar</taxon>
        <taxon>Rhizaria</taxon>
        <taxon>Retaria</taxon>
        <taxon>Foraminifera</taxon>
        <taxon>Monothalamids</taxon>
        <taxon>Reticulomyxidae</taxon>
        <taxon>Reticulomyxa</taxon>
    </lineage>
</organism>
<dbReference type="InterPro" id="IPR000289">
    <property type="entry name" value="Ribosomal_eS28"/>
</dbReference>
<dbReference type="PROSITE" id="PS00961">
    <property type="entry name" value="RIBOSOMAL_S28E"/>
    <property type="match status" value="1"/>
</dbReference>
<dbReference type="GO" id="GO:0006412">
    <property type="term" value="P:translation"/>
    <property type="evidence" value="ECO:0007669"/>
    <property type="project" value="InterPro"/>
</dbReference>
<proteinExistence type="inferred from homology"/>
<protein>
    <recommendedName>
        <fullName evidence="6">40S ribosomal protein S28</fullName>
    </recommendedName>
</protein>
<keyword evidence="5" id="KW-1185">Reference proteome</keyword>
<dbReference type="OMA" id="IRRHHNA"/>
<gene>
    <name evidence="4" type="ORF">RFI_09037</name>
</gene>
<reference evidence="4 5" key="1">
    <citation type="journal article" date="2013" name="Curr. Biol.">
        <title>The Genome of the Foraminiferan Reticulomyxa filosa.</title>
        <authorList>
            <person name="Glockner G."/>
            <person name="Hulsmann N."/>
            <person name="Schleicher M."/>
            <person name="Noegel A.A."/>
            <person name="Eichinger L."/>
            <person name="Gallinger C."/>
            <person name="Pawlowski J."/>
            <person name="Sierra R."/>
            <person name="Euteneuer U."/>
            <person name="Pillet L."/>
            <person name="Moustafa A."/>
            <person name="Platzer M."/>
            <person name="Groth M."/>
            <person name="Szafranski K."/>
            <person name="Schliwa M."/>
        </authorList>
    </citation>
    <scope>NUCLEOTIDE SEQUENCE [LARGE SCALE GENOMIC DNA]</scope>
</reference>
<sequence length="89" mass="9941">MSKKGTQGKKKKAEEEEKEIDLEANLVHAKVLGIVMRTGARGQVTQVKVSIPDPTGNKPRILYRNVAGPVKKGDFLCLLESEREARRLR</sequence>
<dbReference type="GO" id="GO:0030490">
    <property type="term" value="P:maturation of SSU-rRNA"/>
    <property type="evidence" value="ECO:0007669"/>
    <property type="project" value="TreeGrafter"/>
</dbReference>
<dbReference type="InterPro" id="IPR012340">
    <property type="entry name" value="NA-bd_OB-fold"/>
</dbReference>
<dbReference type="OrthoDB" id="10258930at2759"/>
<comment type="similarity">
    <text evidence="1">Belongs to the eukaryotic ribosomal protein eS28 family.</text>
</comment>
<dbReference type="GO" id="GO:0000028">
    <property type="term" value="P:ribosomal small subunit assembly"/>
    <property type="evidence" value="ECO:0007669"/>
    <property type="project" value="TreeGrafter"/>
</dbReference>
<dbReference type="EMBL" id="ASPP01006868">
    <property type="protein sequence ID" value="ETO28095.1"/>
    <property type="molecule type" value="Genomic_DNA"/>
</dbReference>
<keyword evidence="3" id="KW-0687">Ribonucleoprotein</keyword>
<comment type="caution">
    <text evidence="4">The sequence shown here is derived from an EMBL/GenBank/DDBJ whole genome shotgun (WGS) entry which is preliminary data.</text>
</comment>
<dbReference type="PANTHER" id="PTHR10769:SF3">
    <property type="entry name" value="SMALL RIBOSOMAL SUBUNIT PROTEIN ES28"/>
    <property type="match status" value="1"/>
</dbReference>
<dbReference type="InterPro" id="IPR028626">
    <property type="entry name" value="Ribosomal_eS28_CS"/>
</dbReference>
<evidence type="ECO:0000256" key="3">
    <source>
        <dbReference type="ARBA" id="ARBA00023274"/>
    </source>
</evidence>
<evidence type="ECO:0000313" key="4">
    <source>
        <dbReference type="EMBL" id="ETO28095.1"/>
    </source>
</evidence>
<evidence type="ECO:0000313" key="5">
    <source>
        <dbReference type="Proteomes" id="UP000023152"/>
    </source>
</evidence>
<dbReference type="PANTHER" id="PTHR10769">
    <property type="entry name" value="40S RIBOSOMAL PROTEIN S28"/>
    <property type="match status" value="1"/>
</dbReference>
<dbReference type="Pfam" id="PF01200">
    <property type="entry name" value="Ribosomal_S28e"/>
    <property type="match status" value="1"/>
</dbReference>
<dbReference type="Gene3D" id="2.40.50.140">
    <property type="entry name" value="Nucleic acid-binding proteins"/>
    <property type="match status" value="1"/>
</dbReference>
<accession>X6NP87</accession>
<keyword evidence="2" id="KW-0689">Ribosomal protein</keyword>
<dbReference type="SUPFAM" id="SSF50249">
    <property type="entry name" value="Nucleic acid-binding proteins"/>
    <property type="match status" value="1"/>
</dbReference>
<dbReference type="GO" id="GO:0003735">
    <property type="term" value="F:structural constituent of ribosome"/>
    <property type="evidence" value="ECO:0007669"/>
    <property type="project" value="InterPro"/>
</dbReference>